<evidence type="ECO:0000256" key="2">
    <source>
        <dbReference type="ARBA" id="ARBA00022448"/>
    </source>
</evidence>
<sequence length="452" mass="47779">MSSTMPVRQPRRAALASFVGTTIEWYDFYSYATAAAIVFGPLFFPGENRLVSLLASFGSFAVGFLARPLGGVLFGHLGDRYGRKRSLLATLLLMACATVAIGLLPTYARAGAWAPVLLVLMRVLQGIAVGGEWGGAVLLAGEHAPAGRRTFFASFAQLGSASGLILSMLAFGAISALPKEDMMSWGWRLPFLASAVLLVVGFAIRASVSESPEFAEVKASGDTPANPVREALRQWPLLLLAIGANVYGIAGVYFSNIFMISYATQFLALDRSMVLHCMTIVAVLQFVVQLGAAWIAQRFGTTRVLLATAAWAAIVPFVMLPLVHAGTPLSITLGVGLATVAESGYYAVVAGFVSGIFAARIRYTAISISYQVCGALAGGLTPLVATLIAQRSAPHWWPLALQYAAAAVLSAICVVRIARRSDAGRLDRGVREPRDPHQARAMRGARAAATGG</sequence>
<dbReference type="PANTHER" id="PTHR43045:SF1">
    <property type="entry name" value="SHIKIMATE TRANSPORTER"/>
    <property type="match status" value="1"/>
</dbReference>
<dbReference type="AlphaFoldDB" id="A0A0B6RYV8"/>
<keyword evidence="11" id="KW-1185">Reference proteome</keyword>
<dbReference type="HOGENOM" id="CLU_001265_39_5_4"/>
<keyword evidence="6 8" id="KW-0472">Membrane</keyword>
<evidence type="ECO:0000313" key="10">
    <source>
        <dbReference type="EMBL" id="AJK48583.1"/>
    </source>
</evidence>
<evidence type="ECO:0000259" key="9">
    <source>
        <dbReference type="PROSITE" id="PS50850"/>
    </source>
</evidence>
<proteinExistence type="predicted"/>
<evidence type="ECO:0000256" key="4">
    <source>
        <dbReference type="ARBA" id="ARBA00022692"/>
    </source>
</evidence>
<dbReference type="InterPro" id="IPR005829">
    <property type="entry name" value="Sugar_transporter_CS"/>
</dbReference>
<comment type="subcellular location">
    <subcellularLocation>
        <location evidence="1">Cell membrane</location>
        <topology evidence="1">Multi-pass membrane protein</topology>
    </subcellularLocation>
</comment>
<keyword evidence="5 8" id="KW-1133">Transmembrane helix</keyword>
<dbReference type="GO" id="GO:0022857">
    <property type="term" value="F:transmembrane transporter activity"/>
    <property type="evidence" value="ECO:0007669"/>
    <property type="project" value="InterPro"/>
</dbReference>
<dbReference type="RefSeq" id="WP_042627197.1">
    <property type="nucleotide sequence ID" value="NZ_BSTO01000044.1"/>
</dbReference>
<evidence type="ECO:0000256" key="7">
    <source>
        <dbReference type="SAM" id="MobiDB-lite"/>
    </source>
</evidence>
<keyword evidence="3" id="KW-1003">Cell membrane</keyword>
<evidence type="ECO:0000256" key="5">
    <source>
        <dbReference type="ARBA" id="ARBA00022989"/>
    </source>
</evidence>
<dbReference type="PANTHER" id="PTHR43045">
    <property type="entry name" value="SHIKIMATE TRANSPORTER"/>
    <property type="match status" value="1"/>
</dbReference>
<evidence type="ECO:0000256" key="6">
    <source>
        <dbReference type="ARBA" id="ARBA00023136"/>
    </source>
</evidence>
<evidence type="ECO:0000256" key="1">
    <source>
        <dbReference type="ARBA" id="ARBA00004651"/>
    </source>
</evidence>
<feature type="transmembrane region" description="Helical" evidence="8">
    <location>
        <begin position="368"/>
        <end position="389"/>
    </location>
</feature>
<feature type="domain" description="Major facilitator superfamily (MFS) profile" evidence="9">
    <location>
        <begin position="13"/>
        <end position="422"/>
    </location>
</feature>
<feature type="transmembrane region" description="Helical" evidence="8">
    <location>
        <begin position="87"/>
        <end position="107"/>
    </location>
</feature>
<dbReference type="EMBL" id="CP002581">
    <property type="protein sequence ID" value="AJK48583.1"/>
    <property type="molecule type" value="Genomic_DNA"/>
</dbReference>
<feature type="transmembrane region" description="Helical" evidence="8">
    <location>
        <begin position="273"/>
        <end position="292"/>
    </location>
</feature>
<feature type="transmembrane region" description="Helical" evidence="8">
    <location>
        <begin position="343"/>
        <end position="361"/>
    </location>
</feature>
<evidence type="ECO:0000256" key="3">
    <source>
        <dbReference type="ARBA" id="ARBA00022475"/>
    </source>
</evidence>
<feature type="compositionally biased region" description="Low complexity" evidence="7">
    <location>
        <begin position="439"/>
        <end position="452"/>
    </location>
</feature>
<dbReference type="CDD" id="cd17369">
    <property type="entry name" value="MFS_ShiA_like"/>
    <property type="match status" value="1"/>
</dbReference>
<feature type="transmembrane region" description="Helical" evidence="8">
    <location>
        <begin position="189"/>
        <end position="208"/>
    </location>
</feature>
<feature type="transmembrane region" description="Helical" evidence="8">
    <location>
        <begin position="395"/>
        <end position="418"/>
    </location>
</feature>
<name>A0A0B6RYV8_BURPL</name>
<feature type="region of interest" description="Disordered" evidence="7">
    <location>
        <begin position="427"/>
        <end position="452"/>
    </location>
</feature>
<evidence type="ECO:0000256" key="8">
    <source>
        <dbReference type="SAM" id="Phobius"/>
    </source>
</evidence>
<dbReference type="KEGG" id="bgp:BGL_2c04990"/>
<feature type="transmembrane region" description="Helical" evidence="8">
    <location>
        <begin position="51"/>
        <end position="75"/>
    </location>
</feature>
<dbReference type="GO" id="GO:0005886">
    <property type="term" value="C:plasma membrane"/>
    <property type="evidence" value="ECO:0007669"/>
    <property type="project" value="UniProtKB-SubCell"/>
</dbReference>
<dbReference type="PROSITE" id="PS50850">
    <property type="entry name" value="MFS"/>
    <property type="match status" value="1"/>
</dbReference>
<keyword evidence="4 8" id="KW-0812">Transmembrane</keyword>
<reference evidence="10 11" key="2">
    <citation type="journal article" date="2016" name="Appl. Microbiol. Biotechnol.">
        <title>Mutations improving production and secretion of extracellular lipase by Burkholderia glumae PG1.</title>
        <authorList>
            <person name="Knapp A."/>
            <person name="Voget S."/>
            <person name="Gao R."/>
            <person name="Zaburannyi N."/>
            <person name="Krysciak D."/>
            <person name="Breuer M."/>
            <person name="Hauer B."/>
            <person name="Streit W.R."/>
            <person name="Muller R."/>
            <person name="Daniel R."/>
            <person name="Jaeger K.E."/>
        </authorList>
    </citation>
    <scope>NUCLEOTIDE SEQUENCE [LARGE SCALE GENOMIC DNA]</scope>
    <source>
        <strain evidence="10 11">PG1</strain>
    </source>
</reference>
<dbReference type="Pfam" id="PF00083">
    <property type="entry name" value="Sugar_tr"/>
    <property type="match status" value="1"/>
</dbReference>
<feature type="compositionally biased region" description="Basic and acidic residues" evidence="7">
    <location>
        <begin position="427"/>
        <end position="438"/>
    </location>
</feature>
<feature type="transmembrane region" description="Helical" evidence="8">
    <location>
        <begin position="151"/>
        <end position="177"/>
    </location>
</feature>
<dbReference type="Proteomes" id="UP000031838">
    <property type="component" value="Chromosome 2"/>
</dbReference>
<dbReference type="Gene3D" id="1.20.1250.20">
    <property type="entry name" value="MFS general substrate transporter like domains"/>
    <property type="match status" value="2"/>
</dbReference>
<feature type="transmembrane region" description="Helical" evidence="8">
    <location>
        <begin position="237"/>
        <end position="261"/>
    </location>
</feature>
<gene>
    <name evidence="10" type="ORF">BGL_2c04990</name>
</gene>
<evidence type="ECO:0000313" key="11">
    <source>
        <dbReference type="Proteomes" id="UP000031838"/>
    </source>
</evidence>
<feature type="transmembrane region" description="Helical" evidence="8">
    <location>
        <begin position="113"/>
        <end position="139"/>
    </location>
</feature>
<dbReference type="FunFam" id="1.20.1250.20:FF:000001">
    <property type="entry name" value="Dicarboxylate MFS transporter"/>
    <property type="match status" value="1"/>
</dbReference>
<dbReference type="InterPro" id="IPR036259">
    <property type="entry name" value="MFS_trans_sf"/>
</dbReference>
<keyword evidence="2" id="KW-0813">Transport</keyword>
<feature type="transmembrane region" description="Helical" evidence="8">
    <location>
        <begin position="304"/>
        <end position="323"/>
    </location>
</feature>
<dbReference type="KEGG" id="bpla:bpln_2g05490"/>
<dbReference type="InterPro" id="IPR005828">
    <property type="entry name" value="MFS_sugar_transport-like"/>
</dbReference>
<reference evidence="11" key="1">
    <citation type="submission" date="2011-03" db="EMBL/GenBank/DDBJ databases">
        <authorList>
            <person name="Voget S."/>
            <person name="Streit W.R."/>
            <person name="Jaeger K.E."/>
            <person name="Daniel R."/>
        </authorList>
    </citation>
    <scope>NUCLEOTIDE SEQUENCE [LARGE SCALE GENOMIC DNA]</scope>
    <source>
        <strain evidence="11">PG1</strain>
    </source>
</reference>
<organism evidence="10 11">
    <name type="scientific">Burkholderia plantarii</name>
    <dbReference type="NCBI Taxonomy" id="41899"/>
    <lineage>
        <taxon>Bacteria</taxon>
        <taxon>Pseudomonadati</taxon>
        <taxon>Pseudomonadota</taxon>
        <taxon>Betaproteobacteria</taxon>
        <taxon>Burkholderiales</taxon>
        <taxon>Burkholderiaceae</taxon>
        <taxon>Burkholderia</taxon>
    </lineage>
</organism>
<dbReference type="InterPro" id="IPR020846">
    <property type="entry name" value="MFS_dom"/>
</dbReference>
<dbReference type="SUPFAM" id="SSF103473">
    <property type="entry name" value="MFS general substrate transporter"/>
    <property type="match status" value="1"/>
</dbReference>
<accession>A0A0B6RYV8</accession>
<protein>
    <submittedName>
        <fullName evidence="10">Shikimate transporter</fullName>
    </submittedName>
</protein>
<dbReference type="PROSITE" id="PS00217">
    <property type="entry name" value="SUGAR_TRANSPORT_2"/>
    <property type="match status" value="1"/>
</dbReference>